<proteinExistence type="inferred from homology"/>
<reference evidence="5" key="1">
    <citation type="journal article" date="2019" name="Int. J. Syst. Evol. Microbiol.">
        <title>The Global Catalogue of Microorganisms (GCM) 10K type strain sequencing project: providing services to taxonomists for standard genome sequencing and annotation.</title>
        <authorList>
            <consortium name="The Broad Institute Genomics Platform"/>
            <consortium name="The Broad Institute Genome Sequencing Center for Infectious Disease"/>
            <person name="Wu L."/>
            <person name="Ma J."/>
        </authorList>
    </citation>
    <scope>NUCLEOTIDE SEQUENCE [LARGE SCALE GENOMIC DNA]</scope>
    <source>
        <strain evidence="5">ICMP 6774ER</strain>
    </source>
</reference>
<dbReference type="NCBIfam" id="NF006119">
    <property type="entry name" value="PRK08264.1-5"/>
    <property type="match status" value="1"/>
</dbReference>
<sequence length="216" mass="22227">MKIDGSVALVTGANRGLGAAFARALLERGAKTVYAGARDPSTVTDPRLVPVRLDVTDPAQVAAAAELCGDTDLLVNNAGVLGPPEREMATNYLGVLAMSRAFAPVLARNGGGALVNMLSVLSFLTFPQVATYAASKAAAWSLTNALRMELREQGTLVVGVHAGYIDTDMAARVDAPKLAPAEVVAMALDGVEAGLTEVLADELSRNAKAALSQPPS</sequence>
<dbReference type="PROSITE" id="PS00061">
    <property type="entry name" value="ADH_SHORT"/>
    <property type="match status" value="1"/>
</dbReference>
<comment type="caution">
    <text evidence="4">The sequence shown here is derived from an EMBL/GenBank/DDBJ whole genome shotgun (WGS) entry which is preliminary data.</text>
</comment>
<evidence type="ECO:0000256" key="1">
    <source>
        <dbReference type="ARBA" id="ARBA00006484"/>
    </source>
</evidence>
<organism evidence="4 5">
    <name type="scientific">Nonomuraea mangrovi</name>
    <dbReference type="NCBI Taxonomy" id="2316207"/>
    <lineage>
        <taxon>Bacteria</taxon>
        <taxon>Bacillati</taxon>
        <taxon>Actinomycetota</taxon>
        <taxon>Actinomycetes</taxon>
        <taxon>Streptosporangiales</taxon>
        <taxon>Streptosporangiaceae</taxon>
        <taxon>Nonomuraea</taxon>
    </lineage>
</organism>
<name>A0ABW4SXQ5_9ACTN</name>
<dbReference type="InterPro" id="IPR002347">
    <property type="entry name" value="SDR_fam"/>
</dbReference>
<protein>
    <submittedName>
        <fullName evidence="4">SDR family oxidoreductase</fullName>
    </submittedName>
</protein>
<evidence type="ECO:0000313" key="4">
    <source>
        <dbReference type="EMBL" id="MFD1934430.1"/>
    </source>
</evidence>
<comment type="similarity">
    <text evidence="1 3">Belongs to the short-chain dehydrogenases/reductases (SDR) family.</text>
</comment>
<dbReference type="PANTHER" id="PTHR44169:SF6">
    <property type="entry name" value="NADPH-DEPENDENT 1-ACYLDIHYDROXYACETONE PHOSPHATE REDUCTASE"/>
    <property type="match status" value="1"/>
</dbReference>
<dbReference type="Gene3D" id="3.40.50.720">
    <property type="entry name" value="NAD(P)-binding Rossmann-like Domain"/>
    <property type="match status" value="1"/>
</dbReference>
<keyword evidence="5" id="KW-1185">Reference proteome</keyword>
<keyword evidence="2" id="KW-0560">Oxidoreductase</keyword>
<dbReference type="InterPro" id="IPR036291">
    <property type="entry name" value="NAD(P)-bd_dom_sf"/>
</dbReference>
<dbReference type="PANTHER" id="PTHR44169">
    <property type="entry name" value="NADPH-DEPENDENT 1-ACYLDIHYDROXYACETONE PHOSPHATE REDUCTASE"/>
    <property type="match status" value="1"/>
</dbReference>
<evidence type="ECO:0000313" key="5">
    <source>
        <dbReference type="Proteomes" id="UP001597368"/>
    </source>
</evidence>
<accession>A0ABW4SXQ5</accession>
<gene>
    <name evidence="4" type="ORF">ACFSKW_23465</name>
</gene>
<dbReference type="SUPFAM" id="SSF51735">
    <property type="entry name" value="NAD(P)-binding Rossmann-fold domains"/>
    <property type="match status" value="1"/>
</dbReference>
<dbReference type="Proteomes" id="UP001597368">
    <property type="component" value="Unassembled WGS sequence"/>
</dbReference>
<dbReference type="PRINTS" id="PR00080">
    <property type="entry name" value="SDRFAMILY"/>
</dbReference>
<dbReference type="InterPro" id="IPR020904">
    <property type="entry name" value="Sc_DH/Rdtase_CS"/>
</dbReference>
<evidence type="ECO:0000256" key="3">
    <source>
        <dbReference type="RuleBase" id="RU000363"/>
    </source>
</evidence>
<dbReference type="RefSeq" id="WP_379574481.1">
    <property type="nucleotide sequence ID" value="NZ_JBHUFV010000033.1"/>
</dbReference>
<dbReference type="EMBL" id="JBHUFV010000033">
    <property type="protein sequence ID" value="MFD1934430.1"/>
    <property type="molecule type" value="Genomic_DNA"/>
</dbReference>
<dbReference type="PRINTS" id="PR00081">
    <property type="entry name" value="GDHRDH"/>
</dbReference>
<evidence type="ECO:0000256" key="2">
    <source>
        <dbReference type="ARBA" id="ARBA00023002"/>
    </source>
</evidence>
<dbReference type="Pfam" id="PF00106">
    <property type="entry name" value="adh_short"/>
    <property type="match status" value="1"/>
</dbReference>